<protein>
    <submittedName>
        <fullName evidence="1">Uncharacterized protein</fullName>
    </submittedName>
</protein>
<evidence type="ECO:0000313" key="2">
    <source>
        <dbReference type="Proteomes" id="UP000607653"/>
    </source>
</evidence>
<gene>
    <name evidence="1" type="ORF">HUJ06_010206</name>
</gene>
<reference evidence="1 2" key="1">
    <citation type="journal article" date="2020" name="Mol. Biol. Evol.">
        <title>Distinct Expression and Methylation Patterns for Genes with Different Fates following a Single Whole-Genome Duplication in Flowering Plants.</title>
        <authorList>
            <person name="Shi T."/>
            <person name="Rahmani R.S."/>
            <person name="Gugger P.F."/>
            <person name="Wang M."/>
            <person name="Li H."/>
            <person name="Zhang Y."/>
            <person name="Li Z."/>
            <person name="Wang Q."/>
            <person name="Van de Peer Y."/>
            <person name="Marchal K."/>
            <person name="Chen J."/>
        </authorList>
    </citation>
    <scope>NUCLEOTIDE SEQUENCE [LARGE SCALE GENOMIC DNA]</scope>
    <source>
        <tissue evidence="1">Leaf</tissue>
    </source>
</reference>
<name>A0A822YK60_NELNU</name>
<dbReference type="Proteomes" id="UP000607653">
    <property type="component" value="Unassembled WGS sequence"/>
</dbReference>
<dbReference type="EMBL" id="DUZY01000003">
    <property type="protein sequence ID" value="DAD31355.1"/>
    <property type="molecule type" value="Genomic_DNA"/>
</dbReference>
<sequence>MVIGKSGRALPFSGFHLLIRFCSFGYCTDFIEWRSIVTYSPEIALIEQQMGLVNYVESNQTVN</sequence>
<comment type="caution">
    <text evidence="1">The sequence shown here is derived from an EMBL/GenBank/DDBJ whole genome shotgun (WGS) entry which is preliminary data.</text>
</comment>
<proteinExistence type="predicted"/>
<organism evidence="1 2">
    <name type="scientific">Nelumbo nucifera</name>
    <name type="common">Sacred lotus</name>
    <dbReference type="NCBI Taxonomy" id="4432"/>
    <lineage>
        <taxon>Eukaryota</taxon>
        <taxon>Viridiplantae</taxon>
        <taxon>Streptophyta</taxon>
        <taxon>Embryophyta</taxon>
        <taxon>Tracheophyta</taxon>
        <taxon>Spermatophyta</taxon>
        <taxon>Magnoliopsida</taxon>
        <taxon>Proteales</taxon>
        <taxon>Nelumbonaceae</taxon>
        <taxon>Nelumbo</taxon>
    </lineage>
</organism>
<keyword evidence="2" id="KW-1185">Reference proteome</keyword>
<evidence type="ECO:0000313" key="1">
    <source>
        <dbReference type="EMBL" id="DAD31355.1"/>
    </source>
</evidence>
<dbReference type="AlphaFoldDB" id="A0A822YK60"/>
<accession>A0A822YK60</accession>